<dbReference type="AlphaFoldDB" id="A0A4U5LZQ9"/>
<sequence length="124" mass="14358">MRAFERTKDHYELLESTLYFLRPAFPFFQLLKCRTPSGVLSKRSTTSLPRLPSLFLSRSIAYMIEKKDLDPRNEKEANSTGGIEKMFGKLSMPVFIFKMDIKADSPFALKRTLPTNRYTPRSAQ</sequence>
<reference evidence="1 2" key="2">
    <citation type="journal article" date="2019" name="G3 (Bethesda)">
        <title>Hybrid Assembly of the Genome of the Entomopathogenic Nematode Steinernema carpocapsae Identifies the X-Chromosome.</title>
        <authorList>
            <person name="Serra L."/>
            <person name="Macchietto M."/>
            <person name="Macias-Munoz A."/>
            <person name="McGill C.J."/>
            <person name="Rodriguez I.M."/>
            <person name="Rodriguez B."/>
            <person name="Murad R."/>
            <person name="Mortazavi A."/>
        </authorList>
    </citation>
    <scope>NUCLEOTIDE SEQUENCE [LARGE SCALE GENOMIC DNA]</scope>
    <source>
        <strain evidence="1 2">ALL</strain>
    </source>
</reference>
<organism evidence="1 2">
    <name type="scientific">Steinernema carpocapsae</name>
    <name type="common">Entomopathogenic nematode</name>
    <dbReference type="NCBI Taxonomy" id="34508"/>
    <lineage>
        <taxon>Eukaryota</taxon>
        <taxon>Metazoa</taxon>
        <taxon>Ecdysozoa</taxon>
        <taxon>Nematoda</taxon>
        <taxon>Chromadorea</taxon>
        <taxon>Rhabditida</taxon>
        <taxon>Tylenchina</taxon>
        <taxon>Panagrolaimomorpha</taxon>
        <taxon>Strongyloidoidea</taxon>
        <taxon>Steinernematidae</taxon>
        <taxon>Steinernema</taxon>
    </lineage>
</organism>
<dbReference type="EMBL" id="AZBU02000011">
    <property type="protein sequence ID" value="TKR61453.1"/>
    <property type="molecule type" value="Genomic_DNA"/>
</dbReference>
<accession>A0A4U5LZQ9</accession>
<name>A0A4U5LZQ9_STECR</name>
<reference evidence="1 2" key="1">
    <citation type="journal article" date="2015" name="Genome Biol.">
        <title>Comparative genomics of Steinernema reveals deeply conserved gene regulatory networks.</title>
        <authorList>
            <person name="Dillman A.R."/>
            <person name="Macchietto M."/>
            <person name="Porter C.F."/>
            <person name="Rogers A."/>
            <person name="Williams B."/>
            <person name="Antoshechkin I."/>
            <person name="Lee M.M."/>
            <person name="Goodwin Z."/>
            <person name="Lu X."/>
            <person name="Lewis E.E."/>
            <person name="Goodrich-Blair H."/>
            <person name="Stock S.P."/>
            <person name="Adams B.J."/>
            <person name="Sternberg P.W."/>
            <person name="Mortazavi A."/>
        </authorList>
    </citation>
    <scope>NUCLEOTIDE SEQUENCE [LARGE SCALE GENOMIC DNA]</scope>
    <source>
        <strain evidence="1 2">ALL</strain>
    </source>
</reference>
<dbReference type="Proteomes" id="UP000298663">
    <property type="component" value="Unassembled WGS sequence"/>
</dbReference>
<protein>
    <submittedName>
        <fullName evidence="1">Uncharacterized protein</fullName>
    </submittedName>
</protein>
<evidence type="ECO:0000313" key="1">
    <source>
        <dbReference type="EMBL" id="TKR61453.1"/>
    </source>
</evidence>
<proteinExistence type="predicted"/>
<keyword evidence="2" id="KW-1185">Reference proteome</keyword>
<evidence type="ECO:0000313" key="2">
    <source>
        <dbReference type="Proteomes" id="UP000298663"/>
    </source>
</evidence>
<gene>
    <name evidence="1" type="ORF">L596_028558</name>
</gene>
<comment type="caution">
    <text evidence="1">The sequence shown here is derived from an EMBL/GenBank/DDBJ whole genome shotgun (WGS) entry which is preliminary data.</text>
</comment>